<feature type="region of interest" description="Disordered" evidence="1">
    <location>
        <begin position="1"/>
        <end position="24"/>
    </location>
</feature>
<evidence type="ECO:0000313" key="2">
    <source>
        <dbReference type="EMBL" id="OGZ94041.1"/>
    </source>
</evidence>
<name>A0A1G2K658_9BACT</name>
<dbReference type="EMBL" id="MHQC01000045">
    <property type="protein sequence ID" value="OGZ94041.1"/>
    <property type="molecule type" value="Genomic_DNA"/>
</dbReference>
<proteinExistence type="predicted"/>
<dbReference type="AlphaFoldDB" id="A0A1G2K658"/>
<comment type="caution">
    <text evidence="2">The sequence shown here is derived from an EMBL/GenBank/DDBJ whole genome shotgun (WGS) entry which is preliminary data.</text>
</comment>
<organism evidence="2 3">
    <name type="scientific">Candidatus Sungbacteria bacterium RIFCSPHIGHO2_01_FULL_47_32</name>
    <dbReference type="NCBI Taxonomy" id="1802264"/>
    <lineage>
        <taxon>Bacteria</taxon>
        <taxon>Candidatus Sungiibacteriota</taxon>
    </lineage>
</organism>
<evidence type="ECO:0000313" key="3">
    <source>
        <dbReference type="Proteomes" id="UP000177152"/>
    </source>
</evidence>
<protein>
    <submittedName>
        <fullName evidence="2">Uncharacterized protein</fullName>
    </submittedName>
</protein>
<gene>
    <name evidence="2" type="ORF">A2633_00015</name>
</gene>
<sequence length="140" mass="16485">MSWPIGKNMTEKAPINQEREDKSRVRTEQEYVDMCVQYALSIGWVKEAQKDFLIEKYLKPIHRKYLEIIEELRKEKVPEDDLAKTVLRMNNCLESTRRIGSTDPENIIRSIEDARNRAQDEYAEYALTSLLDFVSEIARS</sequence>
<dbReference type="Proteomes" id="UP000177152">
    <property type="component" value="Unassembled WGS sequence"/>
</dbReference>
<reference evidence="2 3" key="1">
    <citation type="journal article" date="2016" name="Nat. Commun.">
        <title>Thousands of microbial genomes shed light on interconnected biogeochemical processes in an aquifer system.</title>
        <authorList>
            <person name="Anantharaman K."/>
            <person name="Brown C.T."/>
            <person name="Hug L.A."/>
            <person name="Sharon I."/>
            <person name="Castelle C.J."/>
            <person name="Probst A.J."/>
            <person name="Thomas B.C."/>
            <person name="Singh A."/>
            <person name="Wilkins M.J."/>
            <person name="Karaoz U."/>
            <person name="Brodie E.L."/>
            <person name="Williams K.H."/>
            <person name="Hubbard S.S."/>
            <person name="Banfield J.F."/>
        </authorList>
    </citation>
    <scope>NUCLEOTIDE SEQUENCE [LARGE SCALE GENOMIC DNA]</scope>
</reference>
<evidence type="ECO:0000256" key="1">
    <source>
        <dbReference type="SAM" id="MobiDB-lite"/>
    </source>
</evidence>
<accession>A0A1G2K658</accession>